<dbReference type="STRING" id="1121393.SAMN02745216_02612"/>
<accession>A0A1M6NK33</accession>
<dbReference type="EMBL" id="FQZU01000015">
    <property type="protein sequence ID" value="SHJ96105.1"/>
    <property type="molecule type" value="Genomic_DNA"/>
</dbReference>
<proteinExistence type="predicted"/>
<evidence type="ECO:0000313" key="2">
    <source>
        <dbReference type="EMBL" id="SHJ96105.1"/>
    </source>
</evidence>
<sequence>MATKAKAKRLALMYWPLAAALIFLALAAGGPLEKAYRAVMRPMAEYNDAFLETSVRDTAQLMIPIGLAKGAADIIEGTTLQFEAGVVFANAGTEMEVGDALQPVLDYLNLAWRILILSIMFSTVTKSVLQGCYPVAHILLIVSLSGFCLWFLIRPWLKETNAWAVSVERISKMTLLAAIVFLLVLPSSVYLAANLSQATTAPLEASLFSSFEEAGRHFDVSQFHRIDKITDKAKFLYDKSLELMQYSLTATKDIALSVARLFVIKLLNGVVFPLGALAFLLWLLRGVLYPALGLTQTGLAREDFRNLKLWTHSEKDEERSAL</sequence>
<evidence type="ECO:0008006" key="4">
    <source>
        <dbReference type="Google" id="ProtNLM"/>
    </source>
</evidence>
<keyword evidence="1" id="KW-1133">Transmembrane helix</keyword>
<feature type="transmembrane region" description="Helical" evidence="1">
    <location>
        <begin position="136"/>
        <end position="153"/>
    </location>
</feature>
<name>A0A1M6NK33_9BACT</name>
<protein>
    <recommendedName>
        <fullName evidence="4">TrbL/VirB6 plasmid conjugal transfer protein</fullName>
    </recommendedName>
</protein>
<keyword evidence="1" id="KW-0812">Transmembrane</keyword>
<reference evidence="3" key="1">
    <citation type="submission" date="2016-11" db="EMBL/GenBank/DDBJ databases">
        <authorList>
            <person name="Varghese N."/>
            <person name="Submissions S."/>
        </authorList>
    </citation>
    <scope>NUCLEOTIDE SEQUENCE [LARGE SCALE GENOMIC DNA]</scope>
    <source>
        <strain evidence="3">DSM 16219</strain>
    </source>
</reference>
<organism evidence="2 3">
    <name type="scientific">Desulfatibacillum alkenivorans DSM 16219</name>
    <dbReference type="NCBI Taxonomy" id="1121393"/>
    <lineage>
        <taxon>Bacteria</taxon>
        <taxon>Pseudomonadati</taxon>
        <taxon>Thermodesulfobacteriota</taxon>
        <taxon>Desulfobacteria</taxon>
        <taxon>Desulfobacterales</taxon>
        <taxon>Desulfatibacillaceae</taxon>
        <taxon>Desulfatibacillum</taxon>
    </lineage>
</organism>
<keyword evidence="1" id="KW-0472">Membrane</keyword>
<dbReference type="RefSeq" id="WP_073476485.1">
    <property type="nucleotide sequence ID" value="NZ_FQZU01000015.1"/>
</dbReference>
<evidence type="ECO:0000256" key="1">
    <source>
        <dbReference type="SAM" id="Phobius"/>
    </source>
</evidence>
<feature type="transmembrane region" description="Helical" evidence="1">
    <location>
        <begin position="262"/>
        <end position="284"/>
    </location>
</feature>
<keyword evidence="3" id="KW-1185">Reference proteome</keyword>
<feature type="transmembrane region" description="Helical" evidence="1">
    <location>
        <begin position="173"/>
        <end position="193"/>
    </location>
</feature>
<dbReference type="AlphaFoldDB" id="A0A1M6NK33"/>
<evidence type="ECO:0000313" key="3">
    <source>
        <dbReference type="Proteomes" id="UP000183994"/>
    </source>
</evidence>
<dbReference type="Proteomes" id="UP000183994">
    <property type="component" value="Unassembled WGS sequence"/>
</dbReference>
<gene>
    <name evidence="2" type="ORF">SAMN02745216_02612</name>
</gene>
<dbReference type="OrthoDB" id="9885892at2"/>